<dbReference type="Proteomes" id="UP000482295">
    <property type="component" value="Unassembled WGS sequence"/>
</dbReference>
<dbReference type="EMBL" id="VVIQ01000004">
    <property type="protein sequence ID" value="MUL27715.1"/>
    <property type="molecule type" value="Genomic_DNA"/>
</dbReference>
<dbReference type="Pfam" id="PF13306">
    <property type="entry name" value="LRR_5"/>
    <property type="match status" value="2"/>
</dbReference>
<proteinExistence type="predicted"/>
<sequence>MKVFTSKKVLTVIALVCACFTAHAQESLTVKTEAGKLATHIPEAKKYQITDLKVTGEINGTDILLLRQMAGKGLQVSDKTEGKLTSLDLSEVRIVEDGENYCAIKQGLSTKYYKPTKKDAIPPYMFYRLNQLTKIQLPASIKKIDKFALTGCTALTECAIPENVTSIGDYAFASCEKLTTMTFPSALEEIGAHVFEGCSALTTLSEFPQTLTDIGENAFYKTAVTAFSVSEENEDYAAVDGVLYNKELTSLIAYPTGSTSTTVQFPAEIADIEANAFAYAKNLKSIVLPEGLTNIGESAFAYSGLTHITSLASGLSIKEQAFTGCADLVSVNFKGAVSGIDNKAFFGANKLAVVHFAGTGIPEFGASVFTAFRTQLSIYVPAEIITKFKEILVKKSVVLGSRYDVLDITTSDIKTANQLYNVSESARYDLNGNHLSAPAKGINILKLSNGKVIKRVEK</sequence>
<dbReference type="PROSITE" id="PS51257">
    <property type="entry name" value="PROKAR_LIPOPROTEIN"/>
    <property type="match status" value="1"/>
</dbReference>
<dbReference type="PANTHER" id="PTHR45661:SF3">
    <property type="entry name" value="IG-LIKE DOMAIN-CONTAINING PROTEIN"/>
    <property type="match status" value="1"/>
</dbReference>
<accession>A0A7C9LV13</accession>
<protein>
    <submittedName>
        <fullName evidence="2">Leucine-rich repeat domain-containing protein</fullName>
    </submittedName>
</protein>
<evidence type="ECO:0000313" key="3">
    <source>
        <dbReference type="Proteomes" id="UP000482295"/>
    </source>
</evidence>
<gene>
    <name evidence="2" type="ORF">F0475_05220</name>
</gene>
<reference evidence="2 3" key="1">
    <citation type="submission" date="2019-09" db="EMBL/GenBank/DDBJ databases">
        <title>Prevotella A2879 sp. nov., isolated from an abscess of a patient.</title>
        <authorList>
            <person name="Buhl M."/>
            <person name="Oberhettinger P."/>
        </authorList>
    </citation>
    <scope>NUCLEOTIDE SEQUENCE [LARGE SCALE GENOMIC DNA]</scope>
    <source>
        <strain evidence="2 3">A2879</strain>
    </source>
</reference>
<comment type="caution">
    <text evidence="2">The sequence shown here is derived from an EMBL/GenBank/DDBJ whole genome shotgun (WGS) entry which is preliminary data.</text>
</comment>
<dbReference type="PANTHER" id="PTHR45661">
    <property type="entry name" value="SURFACE ANTIGEN"/>
    <property type="match status" value="1"/>
</dbReference>
<organism evidence="2 3">
    <name type="scientific">Prevotella vespertina</name>
    <dbReference type="NCBI Taxonomy" id="2608404"/>
    <lineage>
        <taxon>Bacteria</taxon>
        <taxon>Pseudomonadati</taxon>
        <taxon>Bacteroidota</taxon>
        <taxon>Bacteroidia</taxon>
        <taxon>Bacteroidales</taxon>
        <taxon>Prevotellaceae</taxon>
        <taxon>Prevotella</taxon>
    </lineage>
</organism>
<dbReference type="Gene3D" id="3.80.10.10">
    <property type="entry name" value="Ribonuclease Inhibitor"/>
    <property type="match status" value="2"/>
</dbReference>
<dbReference type="Gene3D" id="3.40.50.12480">
    <property type="match status" value="1"/>
</dbReference>
<dbReference type="RefSeq" id="WP_155715768.1">
    <property type="nucleotide sequence ID" value="NZ_VVIQ01000004.1"/>
</dbReference>
<dbReference type="InterPro" id="IPR026906">
    <property type="entry name" value="LRR_5"/>
</dbReference>
<keyword evidence="1" id="KW-0732">Signal</keyword>
<evidence type="ECO:0000256" key="1">
    <source>
        <dbReference type="SAM" id="SignalP"/>
    </source>
</evidence>
<dbReference type="AlphaFoldDB" id="A0A7C9LV13"/>
<dbReference type="InterPro" id="IPR032675">
    <property type="entry name" value="LRR_dom_sf"/>
</dbReference>
<name>A0A7C9LV13_9BACT</name>
<dbReference type="SUPFAM" id="SSF52058">
    <property type="entry name" value="L domain-like"/>
    <property type="match status" value="1"/>
</dbReference>
<dbReference type="InterPro" id="IPR053139">
    <property type="entry name" value="Surface_bspA-like"/>
</dbReference>
<feature type="chain" id="PRO_5028972309" evidence="1">
    <location>
        <begin position="25"/>
        <end position="458"/>
    </location>
</feature>
<feature type="signal peptide" evidence="1">
    <location>
        <begin position="1"/>
        <end position="24"/>
    </location>
</feature>
<keyword evidence="3" id="KW-1185">Reference proteome</keyword>
<evidence type="ECO:0000313" key="2">
    <source>
        <dbReference type="EMBL" id="MUL27715.1"/>
    </source>
</evidence>